<keyword evidence="2" id="KW-1185">Reference proteome</keyword>
<dbReference type="Proteomes" id="UP000282759">
    <property type="component" value="Unassembled WGS sequence"/>
</dbReference>
<evidence type="ECO:0000313" key="2">
    <source>
        <dbReference type="Proteomes" id="UP000282759"/>
    </source>
</evidence>
<dbReference type="RefSeq" id="WP_127706802.1">
    <property type="nucleotide sequence ID" value="NZ_SACK01000008.1"/>
</dbReference>
<proteinExistence type="predicted"/>
<evidence type="ECO:0000313" key="1">
    <source>
        <dbReference type="EMBL" id="RVT98322.1"/>
    </source>
</evidence>
<protein>
    <submittedName>
        <fullName evidence="1">Uncharacterized protein</fullName>
    </submittedName>
</protein>
<name>A0A437ML19_9SPHI</name>
<organism evidence="1 2">
    <name type="scientific">Mucilaginibacter limnophilus</name>
    <dbReference type="NCBI Taxonomy" id="1932778"/>
    <lineage>
        <taxon>Bacteria</taxon>
        <taxon>Pseudomonadati</taxon>
        <taxon>Bacteroidota</taxon>
        <taxon>Sphingobacteriia</taxon>
        <taxon>Sphingobacteriales</taxon>
        <taxon>Sphingobacteriaceae</taxon>
        <taxon>Mucilaginibacter</taxon>
    </lineage>
</organism>
<sequence length="112" mass="12635">MKKLAFVLMLGIAGAADVKAQQFPKLKDYNNPYNLSPLFSDSLAKLPKYTLPKLQAEQSPALNELYTYDKMPYVKPRGNYKTPVVDPATPGVRYTMLVKKIGNYQQPEIKLP</sequence>
<dbReference type="AlphaFoldDB" id="A0A437ML19"/>
<accession>A0A437ML19</accession>
<gene>
    <name evidence="1" type="ORF">EOD41_16120</name>
</gene>
<comment type="caution">
    <text evidence="1">The sequence shown here is derived from an EMBL/GenBank/DDBJ whole genome shotgun (WGS) entry which is preliminary data.</text>
</comment>
<dbReference type="EMBL" id="SACK01000008">
    <property type="protein sequence ID" value="RVT98322.1"/>
    <property type="molecule type" value="Genomic_DNA"/>
</dbReference>
<reference evidence="1 2" key="1">
    <citation type="submission" date="2019-01" db="EMBL/GenBank/DDBJ databases">
        <authorList>
            <person name="Chen W.-M."/>
        </authorList>
    </citation>
    <scope>NUCLEOTIDE SEQUENCE [LARGE SCALE GENOMIC DNA]</scope>
    <source>
        <strain evidence="1 2">YBJ-36</strain>
    </source>
</reference>